<dbReference type="Proteomes" id="UP000249890">
    <property type="component" value="Chromosome"/>
</dbReference>
<evidence type="ECO:0000256" key="2">
    <source>
        <dbReference type="ARBA" id="ARBA00022525"/>
    </source>
</evidence>
<evidence type="ECO:0000313" key="6">
    <source>
        <dbReference type="Proteomes" id="UP000249890"/>
    </source>
</evidence>
<dbReference type="GO" id="GO:0005576">
    <property type="term" value="C:extracellular region"/>
    <property type="evidence" value="ECO:0007669"/>
    <property type="project" value="UniProtKB-SubCell"/>
</dbReference>
<dbReference type="RefSeq" id="WP_087916787.1">
    <property type="nucleotide sequence ID" value="NZ_CP021780.1"/>
</dbReference>
<evidence type="ECO:0000313" key="5">
    <source>
        <dbReference type="EMBL" id="ASA22789.1"/>
    </source>
</evidence>
<evidence type="ECO:0000256" key="1">
    <source>
        <dbReference type="ARBA" id="ARBA00004613"/>
    </source>
</evidence>
<dbReference type="OrthoDB" id="2661382at2"/>
<sequence length="640" mass="71964">MDEIDEISSIITIKNRLSNQMAGSFKLYRPMTDDIEAEFIVKKSTGDDLRSIIEVRVEKYADVNATMDIMYRGNSDAEGEIEAIAANYIDGLIEVRPHNRMFGKFELMGAPKVSVTLPPIADATTRSREDLRTINYGDTRSMLTGKTIDEEFGAFVQFADFVESIPDLKFIESAKLRLYYTNVHSEANIELHQPNTIWRELGITDANKPQSVEKLSDTFTINTVQRYVEFDVKDIAKRWQDGTLDNYGFIISTSDDVRYTLFTRESDYPPQLIVDYITSQVFSIGRSELECGIFVYGKGDSDLSARLTVDSDVGINNMESYLYVHRSADFMHSDVVSNMPISKPDLFSRMTVQRREFTDLESVITVGVRSMTEIDSSIGISIPDIDSWLTVDPNMSLASIINVPAHEYLDSYIAVSQPDLNATLTVSDHTRVNSYMDSVLTVRTEYESIIDSTIDVSVRDLAGLISIRGIAETEMDGILQVPDRYDVDSTLGYSHPDMNATLTIRAIGDSGLDGLIEVPYYEDMDSTFGYSRPDLNAMLTVTYTSEVESEIYVKDKEYLNSMIDVKNISEMSGVLMIKAVNQIDGEMTVNNPELFGYLIPRVTGDSDLVGQMLIKKRNVADLNSYISVRGKGNRNFVIMF</sequence>
<dbReference type="NCBIfam" id="NF033679">
    <property type="entry name" value="DNRLRE_dom"/>
    <property type="match status" value="1"/>
</dbReference>
<evidence type="ECO:0000256" key="3">
    <source>
        <dbReference type="ARBA" id="ARBA00022729"/>
    </source>
</evidence>
<dbReference type="Pfam" id="PF24517">
    <property type="entry name" value="CBM96"/>
    <property type="match status" value="1"/>
</dbReference>
<reference evidence="5 6" key="1">
    <citation type="submission" date="2017-06" db="EMBL/GenBank/DDBJ databases">
        <title>Complete genome sequence of Paenibacillus donghaensis KCTC 13049T isolated from East Sea sediment, South Korea.</title>
        <authorList>
            <person name="Jung B.K."/>
            <person name="Hong S.-J."/>
            <person name="Shin J.-H."/>
        </authorList>
    </citation>
    <scope>NUCLEOTIDE SEQUENCE [LARGE SCALE GENOMIC DNA]</scope>
    <source>
        <strain evidence="5 6">KCTC 13049</strain>
    </source>
</reference>
<dbReference type="EMBL" id="CP021780">
    <property type="protein sequence ID" value="ASA22789.1"/>
    <property type="molecule type" value="Genomic_DNA"/>
</dbReference>
<keyword evidence="2" id="KW-0964">Secreted</keyword>
<dbReference type="Gene3D" id="2.60.120.970">
    <property type="match status" value="1"/>
</dbReference>
<keyword evidence="3" id="KW-0732">Signal</keyword>
<protein>
    <recommendedName>
        <fullName evidence="4">Carbohydrate-binding module family 96 domain-containing protein</fullName>
    </recommendedName>
</protein>
<accession>A0A2Z2KKA1</accession>
<comment type="subcellular location">
    <subcellularLocation>
        <location evidence="1">Secreted</location>
    </subcellularLocation>
</comment>
<dbReference type="KEGG" id="pdh:B9T62_19470"/>
<keyword evidence="6" id="KW-1185">Reference proteome</keyword>
<name>A0A2Z2KKA1_9BACL</name>
<dbReference type="AlphaFoldDB" id="A0A2Z2KKA1"/>
<proteinExistence type="predicted"/>
<feature type="domain" description="Carbohydrate-binding module family 96" evidence="4">
    <location>
        <begin position="115"/>
        <end position="275"/>
    </location>
</feature>
<gene>
    <name evidence="5" type="ORF">B9T62_19470</name>
</gene>
<evidence type="ECO:0000259" key="4">
    <source>
        <dbReference type="Pfam" id="PF24517"/>
    </source>
</evidence>
<dbReference type="InterPro" id="IPR055372">
    <property type="entry name" value="CBM96"/>
</dbReference>
<organism evidence="5 6">
    <name type="scientific">Paenibacillus donghaensis</name>
    <dbReference type="NCBI Taxonomy" id="414771"/>
    <lineage>
        <taxon>Bacteria</taxon>
        <taxon>Bacillati</taxon>
        <taxon>Bacillota</taxon>
        <taxon>Bacilli</taxon>
        <taxon>Bacillales</taxon>
        <taxon>Paenibacillaceae</taxon>
        <taxon>Paenibacillus</taxon>
    </lineage>
</organism>